<evidence type="ECO:0000256" key="4">
    <source>
        <dbReference type="ARBA" id="ARBA00023239"/>
    </source>
</evidence>
<protein>
    <submittedName>
        <fullName evidence="6">GFA family protein</fullName>
    </submittedName>
</protein>
<name>A0ABU2ZHB3_9SPHN</name>
<dbReference type="PANTHER" id="PTHR33337:SF40">
    <property type="entry name" value="CENP-V_GFA DOMAIN-CONTAINING PROTEIN-RELATED"/>
    <property type="match status" value="1"/>
</dbReference>
<evidence type="ECO:0000256" key="2">
    <source>
        <dbReference type="ARBA" id="ARBA00022723"/>
    </source>
</evidence>
<comment type="caution">
    <text evidence="6">The sequence shown here is derived from an EMBL/GenBank/DDBJ whole genome shotgun (WGS) entry which is preliminary data.</text>
</comment>
<dbReference type="Gene3D" id="3.90.1590.10">
    <property type="entry name" value="glutathione-dependent formaldehyde- activating enzyme (gfa)"/>
    <property type="match status" value="1"/>
</dbReference>
<dbReference type="Pfam" id="PF04828">
    <property type="entry name" value="GFA"/>
    <property type="match status" value="1"/>
</dbReference>
<keyword evidence="2" id="KW-0479">Metal-binding</keyword>
<dbReference type="RefSeq" id="WP_311340570.1">
    <property type="nucleotide sequence ID" value="NZ_JAVRHS010000004.1"/>
</dbReference>
<dbReference type="EMBL" id="JAVRHS010000004">
    <property type="protein sequence ID" value="MDT0575994.1"/>
    <property type="molecule type" value="Genomic_DNA"/>
</dbReference>
<reference evidence="6 7" key="1">
    <citation type="submission" date="2023-09" db="EMBL/GenBank/DDBJ databases">
        <authorList>
            <person name="Rey-Velasco X."/>
        </authorList>
    </citation>
    <scope>NUCLEOTIDE SEQUENCE [LARGE SCALE GENOMIC DNA]</scope>
    <source>
        <strain evidence="6 7">F390</strain>
    </source>
</reference>
<feature type="domain" description="CENP-V/GFA" evidence="5">
    <location>
        <begin position="6"/>
        <end position="118"/>
    </location>
</feature>
<gene>
    <name evidence="6" type="ORF">RM533_07320</name>
</gene>
<dbReference type="Proteomes" id="UP001259803">
    <property type="component" value="Unassembled WGS sequence"/>
</dbReference>
<dbReference type="PROSITE" id="PS51891">
    <property type="entry name" value="CENP_V_GFA"/>
    <property type="match status" value="1"/>
</dbReference>
<accession>A0ABU2ZHB3</accession>
<organism evidence="6 7">
    <name type="scientific">Croceicoccus esteveae</name>
    <dbReference type="NCBI Taxonomy" id="3075597"/>
    <lineage>
        <taxon>Bacteria</taxon>
        <taxon>Pseudomonadati</taxon>
        <taxon>Pseudomonadota</taxon>
        <taxon>Alphaproteobacteria</taxon>
        <taxon>Sphingomonadales</taxon>
        <taxon>Erythrobacteraceae</taxon>
        <taxon>Croceicoccus</taxon>
    </lineage>
</organism>
<dbReference type="SUPFAM" id="SSF51316">
    <property type="entry name" value="Mss4-like"/>
    <property type="match status" value="1"/>
</dbReference>
<dbReference type="InterPro" id="IPR011057">
    <property type="entry name" value="Mss4-like_sf"/>
</dbReference>
<dbReference type="InterPro" id="IPR006913">
    <property type="entry name" value="CENP-V/GFA"/>
</dbReference>
<keyword evidence="7" id="KW-1185">Reference proteome</keyword>
<evidence type="ECO:0000256" key="1">
    <source>
        <dbReference type="ARBA" id="ARBA00005495"/>
    </source>
</evidence>
<proteinExistence type="inferred from homology"/>
<keyword evidence="4" id="KW-0456">Lyase</keyword>
<evidence type="ECO:0000256" key="3">
    <source>
        <dbReference type="ARBA" id="ARBA00022833"/>
    </source>
</evidence>
<comment type="similarity">
    <text evidence="1">Belongs to the Gfa family.</text>
</comment>
<sequence length="140" mass="14848">MTGERREGGCLCGAVRYSLPWPLAMAVSCSCRNCQKQSGAPLSLVGVTMRDGLEIGGTLATYVDTAQSGNAVYRQFCPACGSPVLTDTDAARAQGVIFIKGGTLDDATELRPTVHCWTQSAPAWLSFAKGDTIMQRQEGL</sequence>
<evidence type="ECO:0000259" key="5">
    <source>
        <dbReference type="PROSITE" id="PS51891"/>
    </source>
</evidence>
<evidence type="ECO:0000313" key="7">
    <source>
        <dbReference type="Proteomes" id="UP001259803"/>
    </source>
</evidence>
<dbReference type="PROSITE" id="PS51257">
    <property type="entry name" value="PROKAR_LIPOPROTEIN"/>
    <property type="match status" value="1"/>
</dbReference>
<dbReference type="PANTHER" id="PTHR33337">
    <property type="entry name" value="GFA DOMAIN-CONTAINING PROTEIN"/>
    <property type="match status" value="1"/>
</dbReference>
<keyword evidence="3" id="KW-0862">Zinc</keyword>
<evidence type="ECO:0000313" key="6">
    <source>
        <dbReference type="EMBL" id="MDT0575994.1"/>
    </source>
</evidence>